<organism evidence="5 6">
    <name type="scientific">Intestinicryptomonas porci</name>
    <dbReference type="NCBI Taxonomy" id="2926320"/>
    <lineage>
        <taxon>Bacteria</taxon>
        <taxon>Pseudomonadati</taxon>
        <taxon>Verrucomicrobiota</taxon>
        <taxon>Opitutia</taxon>
        <taxon>Opitutales</taxon>
        <taxon>Intestinicryptomonaceae</taxon>
        <taxon>Intestinicryptomonas</taxon>
    </lineage>
</organism>
<keyword evidence="4" id="KW-0472">Membrane</keyword>
<dbReference type="Gene3D" id="1.10.3630.10">
    <property type="entry name" value="yeast vps74-n-term truncation variant domain like"/>
    <property type="match status" value="1"/>
</dbReference>
<dbReference type="PANTHER" id="PTHR12704:SF2">
    <property type="entry name" value="GOLGI PHOSPHOPROTEIN 3 HOMOLOG SAURON"/>
    <property type="match status" value="1"/>
</dbReference>
<evidence type="ECO:0000256" key="2">
    <source>
        <dbReference type="ARBA" id="ARBA00023034"/>
    </source>
</evidence>
<keyword evidence="3" id="KW-0446">Lipid-binding</keyword>
<gene>
    <name evidence="5" type="ORF">MOX91_01545</name>
</gene>
<reference evidence="5 6" key="1">
    <citation type="submission" date="2022-03" db="EMBL/GenBank/DDBJ databases">
        <title>Novel taxa within the pig intestine.</title>
        <authorList>
            <person name="Wylensek D."/>
            <person name="Bishof K."/>
            <person name="Afrizal A."/>
            <person name="Clavel T."/>
        </authorList>
    </citation>
    <scope>NUCLEOTIDE SEQUENCE [LARGE SCALE GENOMIC DNA]</scope>
    <source>
        <strain evidence="5 6">CLA-KB-P66</strain>
    </source>
</reference>
<sequence length="218" mass="24483">MLTLSEEIVLLAIDERAGALMLLPERSLDFALSGAMMIELSMRGKIATVDDVFLKVLNRDSTGDKILDEALSLIPSSPHLTIENALARIARKGEAWVSKTFQSLVEKDVLEKKESHFLWLVRESSFHVKDHKLLDGLRLHIRDVIINESIEPDTREIALISLMDACKISFTIFSDDELAKYSERFEEITKKDPIARAVSFAISEIENAILEVIAFTGV</sequence>
<dbReference type="RefSeq" id="WP_370396317.1">
    <property type="nucleotide sequence ID" value="NZ_JALBUT010000001.1"/>
</dbReference>
<proteinExistence type="predicted"/>
<keyword evidence="2" id="KW-0333">Golgi apparatus</keyword>
<comment type="caution">
    <text evidence="5">The sequence shown here is derived from an EMBL/GenBank/DDBJ whole genome shotgun (WGS) entry which is preliminary data.</text>
</comment>
<dbReference type="InterPro" id="IPR008628">
    <property type="entry name" value="GPP34-like"/>
</dbReference>
<evidence type="ECO:0000256" key="1">
    <source>
        <dbReference type="ARBA" id="ARBA00004255"/>
    </source>
</evidence>
<accession>A0ABU4WE84</accession>
<evidence type="ECO:0000313" key="5">
    <source>
        <dbReference type="EMBL" id="MDX8414871.1"/>
    </source>
</evidence>
<dbReference type="InterPro" id="IPR038261">
    <property type="entry name" value="GPP34-like_sf"/>
</dbReference>
<name>A0ABU4WE84_9BACT</name>
<keyword evidence="6" id="KW-1185">Reference proteome</keyword>
<comment type="subcellular location">
    <subcellularLocation>
        <location evidence="1">Golgi apparatus membrane</location>
        <topology evidence="1">Peripheral membrane protein</topology>
        <orientation evidence="1">Cytoplasmic side</orientation>
    </subcellularLocation>
</comment>
<dbReference type="Proteomes" id="UP001275932">
    <property type="component" value="Unassembled WGS sequence"/>
</dbReference>
<evidence type="ECO:0000256" key="3">
    <source>
        <dbReference type="ARBA" id="ARBA00023121"/>
    </source>
</evidence>
<dbReference type="PANTHER" id="PTHR12704">
    <property type="entry name" value="TRANS-GOLGI PROTEIN GMX33"/>
    <property type="match status" value="1"/>
</dbReference>
<evidence type="ECO:0000313" key="6">
    <source>
        <dbReference type="Proteomes" id="UP001275932"/>
    </source>
</evidence>
<dbReference type="EMBL" id="JALBUT010000001">
    <property type="protein sequence ID" value="MDX8414871.1"/>
    <property type="molecule type" value="Genomic_DNA"/>
</dbReference>
<evidence type="ECO:0000256" key="4">
    <source>
        <dbReference type="ARBA" id="ARBA00023136"/>
    </source>
</evidence>
<dbReference type="Pfam" id="PF05719">
    <property type="entry name" value="GPP34"/>
    <property type="match status" value="1"/>
</dbReference>
<protein>
    <submittedName>
        <fullName evidence="5">GPP34 family phosphoprotein</fullName>
    </submittedName>
</protein>